<dbReference type="AlphaFoldDB" id="A0A916SNK3"/>
<feature type="active site" evidence="9 10">
    <location>
        <position position="89"/>
    </location>
</feature>
<evidence type="ECO:0000313" key="13">
    <source>
        <dbReference type="Proteomes" id="UP000620596"/>
    </source>
</evidence>
<dbReference type="SUPFAM" id="SSF53182">
    <property type="entry name" value="Pyrrolidone carboxyl peptidase (pyroglutamate aminopeptidase)"/>
    <property type="match status" value="1"/>
</dbReference>
<dbReference type="GO" id="GO:0016920">
    <property type="term" value="F:pyroglutamyl-peptidase activity"/>
    <property type="evidence" value="ECO:0007669"/>
    <property type="project" value="UniProtKB-UniRule"/>
</dbReference>
<dbReference type="Gene3D" id="3.40.630.20">
    <property type="entry name" value="Peptidase C15, pyroglutamyl peptidase I-like"/>
    <property type="match status" value="1"/>
</dbReference>
<organism evidence="12 13">
    <name type="scientific">Polaromonas eurypsychrophila</name>
    <dbReference type="NCBI Taxonomy" id="1614635"/>
    <lineage>
        <taxon>Bacteria</taxon>
        <taxon>Pseudomonadati</taxon>
        <taxon>Pseudomonadota</taxon>
        <taxon>Betaproteobacteria</taxon>
        <taxon>Burkholderiales</taxon>
        <taxon>Comamonadaceae</taxon>
        <taxon>Polaromonas</taxon>
    </lineage>
</organism>
<dbReference type="InterPro" id="IPR036440">
    <property type="entry name" value="Peptidase_C15-like_sf"/>
</dbReference>
<dbReference type="InterPro" id="IPR016125">
    <property type="entry name" value="Peptidase_C15-like"/>
</dbReference>
<dbReference type="NCBIfam" id="TIGR00504">
    <property type="entry name" value="pyro_pdase"/>
    <property type="match status" value="1"/>
</dbReference>
<comment type="subcellular location">
    <subcellularLocation>
        <location evidence="3 9">Cytoplasm</location>
    </subcellularLocation>
</comment>
<dbReference type="InterPro" id="IPR033693">
    <property type="entry name" value="PGPEP1_Glu_AS"/>
</dbReference>
<comment type="catalytic activity">
    <reaction evidence="1 9 10">
        <text>Release of an N-terminal pyroglutamyl group from a polypeptide, the second amino acid generally not being Pro.</text>
        <dbReference type="EC" id="3.4.19.3"/>
    </reaction>
</comment>
<reference evidence="12" key="1">
    <citation type="journal article" date="2014" name="Int. J. Syst. Evol. Microbiol.">
        <title>Complete genome sequence of Corynebacterium casei LMG S-19264T (=DSM 44701T), isolated from a smear-ripened cheese.</title>
        <authorList>
            <consortium name="US DOE Joint Genome Institute (JGI-PGF)"/>
            <person name="Walter F."/>
            <person name="Albersmeier A."/>
            <person name="Kalinowski J."/>
            <person name="Ruckert C."/>
        </authorList>
    </citation>
    <scope>NUCLEOTIDE SEQUENCE</scope>
    <source>
        <strain evidence="12">CGMCC 1.15322</strain>
    </source>
</reference>
<protein>
    <recommendedName>
        <fullName evidence="9">Pyrrolidone-carboxylate peptidase</fullName>
        <ecNumber evidence="9">3.4.19.3</ecNumber>
    </recommendedName>
    <alternativeName>
        <fullName evidence="9">5-oxoprolyl-peptidase</fullName>
    </alternativeName>
    <alternativeName>
        <fullName evidence="9">Pyroglutamyl-peptidase I</fullName>
        <shortName evidence="9">PGP-I</shortName>
        <shortName evidence="9">Pyrase</shortName>
    </alternativeName>
</protein>
<keyword evidence="5 9" id="KW-0963">Cytoplasm</keyword>
<evidence type="ECO:0000256" key="8">
    <source>
        <dbReference type="ARBA" id="ARBA00022807"/>
    </source>
</evidence>
<dbReference type="InterPro" id="IPR033694">
    <property type="entry name" value="PGPEP1_Cys_AS"/>
</dbReference>
<evidence type="ECO:0000256" key="1">
    <source>
        <dbReference type="ARBA" id="ARBA00001770"/>
    </source>
</evidence>
<dbReference type="FunFam" id="3.40.630.20:FF:000001">
    <property type="entry name" value="Pyrrolidone-carboxylate peptidase"/>
    <property type="match status" value="1"/>
</dbReference>
<feature type="active site" evidence="9">
    <location>
        <position position="178"/>
    </location>
</feature>
<evidence type="ECO:0000256" key="10">
    <source>
        <dbReference type="PROSITE-ProRule" id="PRU10076"/>
    </source>
</evidence>
<dbReference type="InterPro" id="IPR000816">
    <property type="entry name" value="Peptidase_C15"/>
</dbReference>
<keyword evidence="13" id="KW-1185">Reference proteome</keyword>
<evidence type="ECO:0000313" key="12">
    <source>
        <dbReference type="EMBL" id="GGB09352.1"/>
    </source>
</evidence>
<dbReference type="PROSITE" id="PS01333">
    <property type="entry name" value="PYRASE_GLU"/>
    <property type="match status" value="1"/>
</dbReference>
<dbReference type="NCBIfam" id="NF009676">
    <property type="entry name" value="PRK13197.1"/>
    <property type="match status" value="1"/>
</dbReference>
<dbReference type="PANTHER" id="PTHR23402">
    <property type="entry name" value="PROTEASE FAMILY C15 PYROGLUTAMYL-PEPTIDASE I-RELATED"/>
    <property type="match status" value="1"/>
</dbReference>
<dbReference type="PANTHER" id="PTHR23402:SF1">
    <property type="entry name" value="PYROGLUTAMYL-PEPTIDASE I"/>
    <property type="match status" value="1"/>
</dbReference>
<sequence length="221" mass="23354">MRTTGTAQPLPTVLLTGFDPFGGERLNPSWLAVKALQGRRMGGHQVVAAQLPTVFGASLVELERLLRTHKPALVICVGQAGGRAAISLERIAINVNDARIADNAAAQPVDTPVVAGGPAAYFTTLPIKAMLLALQGEGIPAEVSQTAGTFVCNHVFYGLMHHLATCRGFKRVRGGFVHVPWLPEQGQPSMRIEELERGLRLLVATALATPQDIAQGAGAIS</sequence>
<gene>
    <name evidence="9 12" type="primary">pcp</name>
    <name evidence="12" type="ORF">GCM10011496_32850</name>
</gene>
<dbReference type="Pfam" id="PF01470">
    <property type="entry name" value="Peptidase_C15"/>
    <property type="match status" value="1"/>
</dbReference>
<comment type="function">
    <text evidence="2 9">Removes 5-oxoproline from various penultimate amino acid residues except L-proline.</text>
</comment>
<comment type="subunit">
    <text evidence="9">Homotetramer.</text>
</comment>
<dbReference type="GO" id="GO:0005829">
    <property type="term" value="C:cytosol"/>
    <property type="evidence" value="ECO:0007669"/>
    <property type="project" value="InterPro"/>
</dbReference>
<evidence type="ECO:0000256" key="2">
    <source>
        <dbReference type="ARBA" id="ARBA00002280"/>
    </source>
</evidence>
<accession>A0A916SNK3</accession>
<reference evidence="12" key="2">
    <citation type="submission" date="2020-09" db="EMBL/GenBank/DDBJ databases">
        <authorList>
            <person name="Sun Q."/>
            <person name="Zhou Y."/>
        </authorList>
    </citation>
    <scope>NUCLEOTIDE SEQUENCE</scope>
    <source>
        <strain evidence="12">CGMCC 1.15322</strain>
    </source>
</reference>
<keyword evidence="8 9" id="KW-0788">Thiol protease</keyword>
<evidence type="ECO:0000256" key="3">
    <source>
        <dbReference type="ARBA" id="ARBA00004496"/>
    </source>
</evidence>
<keyword evidence="6 9" id="KW-0645">Protease</keyword>
<dbReference type="InterPro" id="IPR029762">
    <property type="entry name" value="PGP-I_bact-type"/>
</dbReference>
<dbReference type="EMBL" id="BMIG01000014">
    <property type="protein sequence ID" value="GGB09352.1"/>
    <property type="molecule type" value="Genomic_DNA"/>
</dbReference>
<dbReference type="PRINTS" id="PR00706">
    <property type="entry name" value="PYROGLUPTASE"/>
</dbReference>
<evidence type="ECO:0000256" key="7">
    <source>
        <dbReference type="ARBA" id="ARBA00022801"/>
    </source>
</evidence>
<dbReference type="PROSITE" id="PS01334">
    <property type="entry name" value="PYRASE_CYS"/>
    <property type="match status" value="1"/>
</dbReference>
<evidence type="ECO:0000256" key="6">
    <source>
        <dbReference type="ARBA" id="ARBA00022670"/>
    </source>
</evidence>
<name>A0A916SNK3_9BURK</name>
<evidence type="ECO:0000256" key="11">
    <source>
        <dbReference type="PROSITE-ProRule" id="PRU10077"/>
    </source>
</evidence>
<proteinExistence type="inferred from homology"/>
<comment type="caution">
    <text evidence="12">The sequence shown here is derived from an EMBL/GenBank/DDBJ whole genome shotgun (WGS) entry which is preliminary data.</text>
</comment>
<dbReference type="EC" id="3.4.19.3" evidence="9"/>
<dbReference type="CDD" id="cd00501">
    <property type="entry name" value="Peptidase_C15"/>
    <property type="match status" value="1"/>
</dbReference>
<evidence type="ECO:0000256" key="4">
    <source>
        <dbReference type="ARBA" id="ARBA00006641"/>
    </source>
</evidence>
<dbReference type="RefSeq" id="WP_188709599.1">
    <property type="nucleotide sequence ID" value="NZ_BMIG01000014.1"/>
</dbReference>
<keyword evidence="7 9" id="KW-0378">Hydrolase</keyword>
<dbReference type="HAMAP" id="MF_00417">
    <property type="entry name" value="Pyrrolid_peptidase"/>
    <property type="match status" value="1"/>
</dbReference>
<dbReference type="PIRSF" id="PIRSF015592">
    <property type="entry name" value="Prld-crbxl_pptds"/>
    <property type="match status" value="1"/>
</dbReference>
<dbReference type="Proteomes" id="UP000620596">
    <property type="component" value="Unassembled WGS sequence"/>
</dbReference>
<dbReference type="GO" id="GO:0006508">
    <property type="term" value="P:proteolysis"/>
    <property type="evidence" value="ECO:0007669"/>
    <property type="project" value="UniProtKB-KW"/>
</dbReference>
<feature type="active site" evidence="9 11">
    <location>
        <position position="152"/>
    </location>
</feature>
<evidence type="ECO:0000256" key="9">
    <source>
        <dbReference type="HAMAP-Rule" id="MF_00417"/>
    </source>
</evidence>
<comment type="similarity">
    <text evidence="4 9">Belongs to the peptidase C15 family.</text>
</comment>
<evidence type="ECO:0000256" key="5">
    <source>
        <dbReference type="ARBA" id="ARBA00022490"/>
    </source>
</evidence>